<dbReference type="PROSITE" id="PS00973">
    <property type="entry name" value="USP_2"/>
    <property type="match status" value="1"/>
</dbReference>
<dbReference type="GO" id="GO:0005829">
    <property type="term" value="C:cytosol"/>
    <property type="evidence" value="ECO:0007669"/>
    <property type="project" value="TreeGrafter"/>
</dbReference>
<dbReference type="GO" id="GO:0004843">
    <property type="term" value="F:cysteine-type deubiquitinase activity"/>
    <property type="evidence" value="ECO:0007669"/>
    <property type="project" value="UniProtKB-UniRule"/>
</dbReference>
<feature type="region of interest" description="Disordered" evidence="10">
    <location>
        <begin position="694"/>
        <end position="746"/>
    </location>
</feature>
<keyword evidence="4 9" id="KW-0645">Protease</keyword>
<keyword evidence="7 9" id="KW-0788">Thiol protease</keyword>
<evidence type="ECO:0000259" key="11">
    <source>
        <dbReference type="PROSITE" id="PS50235"/>
    </source>
</evidence>
<evidence type="ECO:0000256" key="8">
    <source>
        <dbReference type="ARBA" id="ARBA00023242"/>
    </source>
</evidence>
<evidence type="ECO:0000256" key="4">
    <source>
        <dbReference type="ARBA" id="ARBA00022670"/>
    </source>
</evidence>
<dbReference type="PROSITE" id="PS00972">
    <property type="entry name" value="USP_1"/>
    <property type="match status" value="1"/>
</dbReference>
<evidence type="ECO:0000256" key="3">
    <source>
        <dbReference type="ARBA" id="ARBA00009085"/>
    </source>
</evidence>
<comment type="catalytic activity">
    <reaction evidence="1 9">
        <text>Thiol-dependent hydrolysis of ester, thioester, amide, peptide and isopeptide bonds formed by the C-terminal Gly of ubiquitin (a 76-residue protein attached to proteins as an intracellular targeting signal).</text>
        <dbReference type="EC" id="3.4.19.12"/>
    </reaction>
</comment>
<dbReference type="Gene3D" id="3.10.20.90">
    <property type="entry name" value="Phosphatidylinositol 3-kinase Catalytic Subunit, Chain A, domain 1"/>
    <property type="match status" value="1"/>
</dbReference>
<dbReference type="AlphaFoldDB" id="A0A914HIG8"/>
<dbReference type="InterPro" id="IPR038765">
    <property type="entry name" value="Papain-like_cys_pep_sf"/>
</dbReference>
<feature type="domain" description="USP" evidence="11">
    <location>
        <begin position="80"/>
        <end position="390"/>
    </location>
</feature>
<dbReference type="Gene3D" id="3.90.70.10">
    <property type="entry name" value="Cysteine proteinases"/>
    <property type="match status" value="1"/>
</dbReference>
<dbReference type="EC" id="3.4.19.12" evidence="9"/>
<dbReference type="SUPFAM" id="SSF54001">
    <property type="entry name" value="Cysteine proteinases"/>
    <property type="match status" value="1"/>
</dbReference>
<evidence type="ECO:0000256" key="1">
    <source>
        <dbReference type="ARBA" id="ARBA00000707"/>
    </source>
</evidence>
<evidence type="ECO:0000256" key="2">
    <source>
        <dbReference type="ARBA" id="ARBA00004123"/>
    </source>
</evidence>
<evidence type="ECO:0000313" key="12">
    <source>
        <dbReference type="Proteomes" id="UP000887572"/>
    </source>
</evidence>
<keyword evidence="12" id="KW-1185">Reference proteome</keyword>
<sequence>MVDIVLRGNADEVDLELCWMACNLDENKCLAHIAPKKTRRNCTENPYCINRLGLEKFEELAQSENEPKVTERRNSSKQPCGLINAGNFCYVNSFLQTWFNNFKFRQCIYKWRPSDNWTMPQNAKLNIEAVMNCLQKLFITMQFTPFASTHAGELIELLRLNNQQQDVQEFHTLFFDTIERNIESHPNSLPVFNIIWKLFESRINQTLYCEYCKWTCTTTDEHRSLQLGINRHDNLGAAIKAFFEAEILSDFQCPHQKCQYKGHVSRTREFVQLPEVLIIQLNRFVVGRNLRVRKLQHAMHFPRILTGEQLQPGVAGTRDYTLCAVMIHRGKRMDAGHYYDIIHEPTIGKWFTYNDGIVTETTAPGYSGRLTNKSMTAEVGGCYALVYRKLGTGVQRGPMQAPAPNVLTEVENKLEEDFARKKNDDGTAFEIWKRLIGERSVRLRQLWTELEVHNGMSFLDRPDGITFLPTALLRDILAKEHKAFDGCKSVDSTYAPSPVSAVAIPVCAHNQLRPGPFTRGTLKAVNTLAARRLIREYNVNLTQRNGADFCLVCLWKIRDYFVAEFAGPRLPDFVEDFFYPGGAFIYIKVQKSLDPEVINRNALMWISRRKKSKNLIKIKMCSDETIDDLKARIYETIRHPPANQTLYRARSTNLRRQTVRQVDVELEGNWTLEEALIPPDNLEQPLILILSVEDGDEDNDEQSTSDGKEDNDEQSTSDGKEDNDEQSACNNSPEEDEDAQRMDTSD</sequence>
<dbReference type="InterPro" id="IPR001394">
    <property type="entry name" value="Peptidase_C19_UCH"/>
</dbReference>
<keyword evidence="5 9" id="KW-0833">Ubl conjugation pathway</keyword>
<protein>
    <recommendedName>
        <fullName evidence="9">Ubiquitin carboxyl-terminal hydrolase</fullName>
        <ecNumber evidence="9">3.4.19.12</ecNumber>
    </recommendedName>
</protein>
<evidence type="ECO:0000256" key="7">
    <source>
        <dbReference type="ARBA" id="ARBA00022807"/>
    </source>
</evidence>
<feature type="compositionally biased region" description="Acidic residues" evidence="10">
    <location>
        <begin position="694"/>
        <end position="725"/>
    </location>
</feature>
<organism evidence="12 13">
    <name type="scientific">Globodera rostochiensis</name>
    <name type="common">Golden nematode worm</name>
    <name type="synonym">Heterodera rostochiensis</name>
    <dbReference type="NCBI Taxonomy" id="31243"/>
    <lineage>
        <taxon>Eukaryota</taxon>
        <taxon>Metazoa</taxon>
        <taxon>Ecdysozoa</taxon>
        <taxon>Nematoda</taxon>
        <taxon>Chromadorea</taxon>
        <taxon>Rhabditida</taxon>
        <taxon>Tylenchina</taxon>
        <taxon>Tylenchomorpha</taxon>
        <taxon>Tylenchoidea</taxon>
        <taxon>Heteroderidae</taxon>
        <taxon>Heteroderinae</taxon>
        <taxon>Globodera</taxon>
    </lineage>
</organism>
<dbReference type="GO" id="GO:0005634">
    <property type="term" value="C:nucleus"/>
    <property type="evidence" value="ECO:0007669"/>
    <property type="project" value="UniProtKB-SubCell"/>
</dbReference>
<evidence type="ECO:0000256" key="6">
    <source>
        <dbReference type="ARBA" id="ARBA00022801"/>
    </source>
</evidence>
<evidence type="ECO:0000256" key="10">
    <source>
        <dbReference type="SAM" id="MobiDB-lite"/>
    </source>
</evidence>
<accession>A0A914HIG8</accession>
<evidence type="ECO:0000256" key="5">
    <source>
        <dbReference type="ARBA" id="ARBA00022786"/>
    </source>
</evidence>
<dbReference type="InterPro" id="IPR050164">
    <property type="entry name" value="Peptidase_C19"/>
</dbReference>
<proteinExistence type="inferred from homology"/>
<dbReference type="GO" id="GO:0016579">
    <property type="term" value="P:protein deubiquitination"/>
    <property type="evidence" value="ECO:0007669"/>
    <property type="project" value="InterPro"/>
</dbReference>
<dbReference type="Proteomes" id="UP000887572">
    <property type="component" value="Unplaced"/>
</dbReference>
<dbReference type="PANTHER" id="PTHR24006">
    <property type="entry name" value="UBIQUITIN CARBOXYL-TERMINAL HYDROLASE"/>
    <property type="match status" value="1"/>
</dbReference>
<reference evidence="13" key="1">
    <citation type="submission" date="2022-11" db="UniProtKB">
        <authorList>
            <consortium name="WormBaseParasite"/>
        </authorList>
    </citation>
    <scope>IDENTIFICATION</scope>
</reference>
<keyword evidence="6 9" id="KW-0378">Hydrolase</keyword>
<dbReference type="PANTHER" id="PTHR24006:SF722">
    <property type="entry name" value="UBIQUITIN CARBOXYL-TERMINAL HYDROLASE 48"/>
    <property type="match status" value="1"/>
</dbReference>
<dbReference type="InterPro" id="IPR028889">
    <property type="entry name" value="USP"/>
</dbReference>
<dbReference type="InterPro" id="IPR018200">
    <property type="entry name" value="USP_CS"/>
</dbReference>
<comment type="similarity">
    <text evidence="3 9">Belongs to the peptidase C19 family.</text>
</comment>
<dbReference type="PROSITE" id="PS50235">
    <property type="entry name" value="USP_3"/>
    <property type="match status" value="1"/>
</dbReference>
<name>A0A914HIG8_GLORO</name>
<comment type="subcellular location">
    <subcellularLocation>
        <location evidence="2">Nucleus</location>
    </subcellularLocation>
</comment>
<evidence type="ECO:0000313" key="13">
    <source>
        <dbReference type="WBParaSite" id="Gr19_v10_g17672.t2"/>
    </source>
</evidence>
<dbReference type="Pfam" id="PF00443">
    <property type="entry name" value="UCH"/>
    <property type="match status" value="1"/>
</dbReference>
<evidence type="ECO:0000256" key="9">
    <source>
        <dbReference type="RuleBase" id="RU366025"/>
    </source>
</evidence>
<keyword evidence="8" id="KW-0539">Nucleus</keyword>
<dbReference type="GO" id="GO:0006508">
    <property type="term" value="P:proteolysis"/>
    <property type="evidence" value="ECO:0007669"/>
    <property type="project" value="UniProtKB-KW"/>
</dbReference>
<dbReference type="WBParaSite" id="Gr19_v10_g17672.t2">
    <property type="protein sequence ID" value="Gr19_v10_g17672.t2"/>
    <property type="gene ID" value="Gr19_v10_g17672"/>
</dbReference>